<dbReference type="Proteomes" id="UP000863257">
    <property type="component" value="Unassembled WGS sequence"/>
</dbReference>
<protein>
    <submittedName>
        <fullName evidence="1">Uncharacterized protein</fullName>
    </submittedName>
</protein>
<dbReference type="AlphaFoldDB" id="A0A8H9TG54"/>
<reference evidence="1" key="2">
    <citation type="submission" date="2019-01" db="EMBL/GenBank/DDBJ databases">
        <authorList>
            <consortium name="NCBI Pathogen Detection Project"/>
        </authorList>
    </citation>
    <scope>NUCLEOTIDE SEQUENCE</scope>
    <source>
        <strain evidence="1">BCW_3452</strain>
    </source>
</reference>
<dbReference type="EMBL" id="DACRBY010000020">
    <property type="protein sequence ID" value="HAS8541224.1"/>
    <property type="molecule type" value="Genomic_DNA"/>
</dbReference>
<name>A0A8H9TG54_VIBVL</name>
<proteinExistence type="predicted"/>
<reference evidence="1" key="1">
    <citation type="journal article" date="2018" name="Genome Biol.">
        <title>SKESA: strategic k-mer extension for scrupulous assemblies.</title>
        <authorList>
            <person name="Souvorov A."/>
            <person name="Agarwala R."/>
            <person name="Lipman D.J."/>
        </authorList>
    </citation>
    <scope>NUCLEOTIDE SEQUENCE</scope>
    <source>
        <strain evidence="1">BCW_3452</strain>
    </source>
</reference>
<sequence length="392" mass="44817">MQSNKFYLLNPHGNVGSNLSFHGTSGYVTDTRKAKIFDRNDALTHNQSSYRYFGQPETMVSAEHLEKFVRNRVDMQHIDHNFANTVHETNEYFVLIKNCYDGNDVPFVTDPEGTRSYNVDEAMTFSYEKAVKVLSTYNEGALFYPKAYIDSIKRPTIPANKIDYKEMIVEQGVNYVPFDLDGEFVLECPTCKKEQTQRSPSWFYGCTNIECHQSKDDKHISEVLQGLFNGGLKGLMSAEYKISVKNCCPECYHHDCDDDCMCDCDEECDGRCEKKCPQHDCEICNGESDESGTYVTEKTIDWTDCKDIASDVIKFAIKNGFVIPAPKQEFVVEFQNGCWLDGSEGDPGRTCNLESAKIFRTERSAHYFLKQSKRANPHRAFSQSKIKNKAEY</sequence>
<evidence type="ECO:0000313" key="1">
    <source>
        <dbReference type="EMBL" id="HAS8541224.1"/>
    </source>
</evidence>
<comment type="caution">
    <text evidence="1">The sequence shown here is derived from an EMBL/GenBank/DDBJ whole genome shotgun (WGS) entry which is preliminary data.</text>
</comment>
<organism evidence="1">
    <name type="scientific">Vibrio vulnificus</name>
    <dbReference type="NCBI Taxonomy" id="672"/>
    <lineage>
        <taxon>Bacteria</taxon>
        <taxon>Pseudomonadati</taxon>
        <taxon>Pseudomonadota</taxon>
        <taxon>Gammaproteobacteria</taxon>
        <taxon>Vibrionales</taxon>
        <taxon>Vibrionaceae</taxon>
        <taxon>Vibrio</taxon>
    </lineage>
</organism>
<gene>
    <name evidence="1" type="ORF">I7730_15690</name>
</gene>
<accession>A0A8H9TG54</accession>